<dbReference type="FunFam" id="3.20.20.70:FF:000060">
    <property type="entry name" value="IMP dehydrogenase subunit"/>
    <property type="match status" value="1"/>
</dbReference>
<dbReference type="EMBL" id="CP087164">
    <property type="protein sequence ID" value="UGS37682.1"/>
    <property type="molecule type" value="Genomic_DNA"/>
</dbReference>
<dbReference type="EC" id="1.-.-.-" evidence="5"/>
<gene>
    <name evidence="5" type="ORF">DSM104329_04102</name>
</gene>
<sequence>MEVEIGRGKKARRAYGFDDIAIVPSRRTRDPDDVDITWKLGDYRFELPLLASAMDGVVSPRTAGIIGKLGGLAVLNLEGIWARYENADEELERIASLPKDVATREMQAIYQSPLQPELMARRIREIKDQGVVVAASLTPQRVREYYELALDAGLDILVVQGTVVSAEHVSLDESRPPLNLKEFCREVPVPVVVGGCASYHTGLHLMRTGAAGVLVGVGPGAACTTRGVLGIGVPQATAIADVAAARSQHMLETGEYCQVIADGGMRTGGDVAKAIACGADAVMIGSPLARAFEAPGHGYHWGMATFHPSLPRGARVQTTQNGSLESILTGPAHENDGTFNLMGALRTSMATTGYRDIAEFNRAELMIAPALQTEGKALQTAQQIGMGARGAAVAAHGPTDDNGVAADKVLQEA</sequence>
<dbReference type="GO" id="GO:0006183">
    <property type="term" value="P:GTP biosynthetic process"/>
    <property type="evidence" value="ECO:0007669"/>
    <property type="project" value="TreeGrafter"/>
</dbReference>
<proteinExistence type="inferred from homology"/>
<organism evidence="5 6">
    <name type="scientific">Capillimicrobium parvum</name>
    <dbReference type="NCBI Taxonomy" id="2884022"/>
    <lineage>
        <taxon>Bacteria</taxon>
        <taxon>Bacillati</taxon>
        <taxon>Actinomycetota</taxon>
        <taxon>Thermoleophilia</taxon>
        <taxon>Solirubrobacterales</taxon>
        <taxon>Capillimicrobiaceae</taxon>
        <taxon>Capillimicrobium</taxon>
    </lineage>
</organism>
<dbReference type="InterPro" id="IPR005990">
    <property type="entry name" value="IMP_DH"/>
</dbReference>
<accession>A0A9E6Y023</accession>
<dbReference type="SMART" id="SM01240">
    <property type="entry name" value="IMPDH"/>
    <property type="match status" value="1"/>
</dbReference>
<dbReference type="InterPro" id="IPR013785">
    <property type="entry name" value="Aldolase_TIM"/>
</dbReference>
<dbReference type="Pfam" id="PF00478">
    <property type="entry name" value="IMPDH"/>
    <property type="match status" value="1"/>
</dbReference>
<evidence type="ECO:0000256" key="3">
    <source>
        <dbReference type="ARBA" id="ARBA00023027"/>
    </source>
</evidence>
<dbReference type="KEGG" id="sbae:DSM104329_04102"/>
<keyword evidence="2 5" id="KW-0560">Oxidoreductase</keyword>
<evidence type="ECO:0000259" key="4">
    <source>
        <dbReference type="Pfam" id="PF00478"/>
    </source>
</evidence>
<dbReference type="PANTHER" id="PTHR11911:SF85">
    <property type="entry name" value="INOSINE-5'-MONOPHOSPHATE DEHYDROGENASE"/>
    <property type="match status" value="1"/>
</dbReference>
<dbReference type="Proteomes" id="UP001162834">
    <property type="component" value="Chromosome"/>
</dbReference>
<reference evidence="5" key="1">
    <citation type="journal article" date="2022" name="Int. J. Syst. Evol. Microbiol.">
        <title>Pseudomonas aegrilactucae sp. nov. and Pseudomonas morbosilactucae sp. nov., pathogens causing bacterial rot of lettuce in Japan.</title>
        <authorList>
            <person name="Sawada H."/>
            <person name="Fujikawa T."/>
            <person name="Satou M."/>
        </authorList>
    </citation>
    <scope>NUCLEOTIDE SEQUENCE</scope>
    <source>
        <strain evidence="5">0166_1</strain>
    </source>
</reference>
<keyword evidence="3" id="KW-0520">NAD</keyword>
<dbReference type="Gene3D" id="3.20.20.70">
    <property type="entry name" value="Aldolase class I"/>
    <property type="match status" value="1"/>
</dbReference>
<dbReference type="NCBIfam" id="TIGR01304">
    <property type="entry name" value="IMP_DH_rel_2"/>
    <property type="match status" value="1"/>
</dbReference>
<evidence type="ECO:0000256" key="2">
    <source>
        <dbReference type="ARBA" id="ARBA00023002"/>
    </source>
</evidence>
<dbReference type="RefSeq" id="WP_259311727.1">
    <property type="nucleotide sequence ID" value="NZ_CP087164.1"/>
</dbReference>
<dbReference type="SUPFAM" id="SSF51412">
    <property type="entry name" value="Inosine monophosphate dehydrogenase (IMPDH)"/>
    <property type="match status" value="1"/>
</dbReference>
<evidence type="ECO:0000256" key="1">
    <source>
        <dbReference type="ARBA" id="ARBA00005502"/>
    </source>
</evidence>
<protein>
    <submittedName>
        <fullName evidence="5">Oxidoreductase</fullName>
        <ecNumber evidence="5">1.-.-.-</ecNumber>
    </submittedName>
</protein>
<feature type="domain" description="IMP dehydrogenase/GMP reductase" evidence="4">
    <location>
        <begin position="14"/>
        <end position="362"/>
    </location>
</feature>
<comment type="similarity">
    <text evidence="1">Belongs to the IMPDH/GMPR family.</text>
</comment>
<keyword evidence="6" id="KW-1185">Reference proteome</keyword>
<dbReference type="InterPro" id="IPR005992">
    <property type="entry name" value="IMP_DH-rel2"/>
</dbReference>
<dbReference type="InterPro" id="IPR001093">
    <property type="entry name" value="IMP_DH_GMPRt"/>
</dbReference>
<name>A0A9E6Y023_9ACTN</name>
<evidence type="ECO:0000313" key="5">
    <source>
        <dbReference type="EMBL" id="UGS37682.1"/>
    </source>
</evidence>
<dbReference type="CDD" id="cd00381">
    <property type="entry name" value="IMPDH"/>
    <property type="match status" value="1"/>
</dbReference>
<dbReference type="AlphaFoldDB" id="A0A9E6Y023"/>
<evidence type="ECO:0000313" key="6">
    <source>
        <dbReference type="Proteomes" id="UP001162834"/>
    </source>
</evidence>
<dbReference type="GO" id="GO:0003938">
    <property type="term" value="F:IMP dehydrogenase activity"/>
    <property type="evidence" value="ECO:0007669"/>
    <property type="project" value="InterPro"/>
</dbReference>
<dbReference type="PANTHER" id="PTHR11911">
    <property type="entry name" value="INOSINE-5-MONOPHOSPHATE DEHYDROGENASE RELATED"/>
    <property type="match status" value="1"/>
</dbReference>